<comment type="similarity">
    <text evidence="2 7">Belongs to the thiamine pyrophosphokinase family.</text>
</comment>
<dbReference type="PANTHER" id="PTHR13622">
    <property type="entry name" value="THIAMIN PYROPHOSPHOKINASE"/>
    <property type="match status" value="1"/>
</dbReference>
<gene>
    <name evidence="10" type="primary">TPK1</name>
    <name evidence="10" type="ORF">BGW38_000225</name>
</gene>
<evidence type="ECO:0000256" key="8">
    <source>
        <dbReference type="SAM" id="MobiDB-lite"/>
    </source>
</evidence>
<dbReference type="AlphaFoldDB" id="A0A9P6FWF6"/>
<name>A0A9P6FWF6_9FUNG</name>
<dbReference type="InterPro" id="IPR036371">
    <property type="entry name" value="TPK_B1-bd_sf"/>
</dbReference>
<dbReference type="OrthoDB" id="25149at2759"/>
<dbReference type="GO" id="GO:0009229">
    <property type="term" value="P:thiamine diphosphate biosynthetic process"/>
    <property type="evidence" value="ECO:0007669"/>
    <property type="project" value="UniProtKB-UniRule"/>
</dbReference>
<dbReference type="SUPFAM" id="SSF63999">
    <property type="entry name" value="Thiamin pyrophosphokinase, catalytic domain"/>
    <property type="match status" value="1"/>
</dbReference>
<evidence type="ECO:0000256" key="5">
    <source>
        <dbReference type="ARBA" id="ARBA00022777"/>
    </source>
</evidence>
<reference evidence="10" key="1">
    <citation type="journal article" date="2020" name="Fungal Divers.">
        <title>Resolving the Mortierellaceae phylogeny through synthesis of multi-gene phylogenetics and phylogenomics.</title>
        <authorList>
            <person name="Vandepol N."/>
            <person name="Liber J."/>
            <person name="Desiro A."/>
            <person name="Na H."/>
            <person name="Kennedy M."/>
            <person name="Barry K."/>
            <person name="Grigoriev I.V."/>
            <person name="Miller A.N."/>
            <person name="O'Donnell K."/>
            <person name="Stajich J.E."/>
            <person name="Bonito G."/>
        </authorList>
    </citation>
    <scope>NUCLEOTIDE SEQUENCE</scope>
    <source>
        <strain evidence="10">KOD1015</strain>
    </source>
</reference>
<keyword evidence="4 7" id="KW-0547">Nucleotide-binding</keyword>
<dbReference type="EMBL" id="JAABOA010001057">
    <property type="protein sequence ID" value="KAF9582421.1"/>
    <property type="molecule type" value="Genomic_DNA"/>
</dbReference>
<dbReference type="InterPro" id="IPR006282">
    <property type="entry name" value="Thi_PPkinase"/>
</dbReference>
<evidence type="ECO:0000313" key="10">
    <source>
        <dbReference type="EMBL" id="KAF9582421.1"/>
    </source>
</evidence>
<feature type="region of interest" description="Disordered" evidence="8">
    <location>
        <begin position="137"/>
        <end position="156"/>
    </location>
</feature>
<dbReference type="SUPFAM" id="SSF63862">
    <property type="entry name" value="Thiamin pyrophosphokinase, substrate-binding domain"/>
    <property type="match status" value="1"/>
</dbReference>
<dbReference type="InterPro" id="IPR007373">
    <property type="entry name" value="Thiamin_PyroPKinase_B1-bd"/>
</dbReference>
<dbReference type="InterPro" id="IPR016966">
    <property type="entry name" value="Thiamin_pyrophosphokinase_euk"/>
</dbReference>
<dbReference type="GO" id="GO:0006772">
    <property type="term" value="P:thiamine metabolic process"/>
    <property type="evidence" value="ECO:0007669"/>
    <property type="project" value="InterPro"/>
</dbReference>
<evidence type="ECO:0000313" key="11">
    <source>
        <dbReference type="Proteomes" id="UP000780801"/>
    </source>
</evidence>
<dbReference type="Gene3D" id="3.40.50.10240">
    <property type="entry name" value="Thiamin pyrophosphokinase, catalytic domain"/>
    <property type="match status" value="1"/>
</dbReference>
<protein>
    <recommendedName>
        <fullName evidence="7">Thiamine pyrophosphokinase</fullName>
        <ecNumber evidence="7">2.7.6.2</ecNumber>
    </recommendedName>
</protein>
<evidence type="ECO:0000256" key="3">
    <source>
        <dbReference type="ARBA" id="ARBA00022679"/>
    </source>
</evidence>
<accession>A0A9P6FWF6</accession>
<dbReference type="SMART" id="SM00983">
    <property type="entry name" value="TPK_B1_binding"/>
    <property type="match status" value="1"/>
</dbReference>
<dbReference type="InterPro" id="IPR007371">
    <property type="entry name" value="TPK_catalytic"/>
</dbReference>
<sequence>MTTPPPASPTAHWEPSKYLDDPDKYRHRLASGNGHRFALILLNQPIHIQRRLFDNLWENATYRFCADGGANRLYDFLKTDEERSRYLPDYVRGDLDSLHDHVKEYYQSKGVPCERVDDQESTDFMKCVELARSHDSKVPTTSNGFKSESNPADKASNMDDRVGIVALGGTGGRFDQVMSGVHHLFLLQSERHAVILSEASIITILGPGKHEIDCNLEIEGPTCGIIPVGSSECAITTSGLRWDIAFDEMATSFGHRISSSNVLREPKVTVETNVPVVWTTEIRDYESS</sequence>
<evidence type="ECO:0000256" key="7">
    <source>
        <dbReference type="PIRNR" id="PIRNR031057"/>
    </source>
</evidence>
<evidence type="ECO:0000256" key="1">
    <source>
        <dbReference type="ARBA" id="ARBA00005078"/>
    </source>
</evidence>
<dbReference type="Proteomes" id="UP000780801">
    <property type="component" value="Unassembled WGS sequence"/>
</dbReference>
<comment type="pathway">
    <text evidence="1 7">Cofactor biosynthesis; thiamine diphosphate biosynthesis; thiamine diphosphate from thiamine: step 1/1.</text>
</comment>
<dbReference type="EC" id="2.7.6.2" evidence="7"/>
<dbReference type="GO" id="GO:0030975">
    <property type="term" value="F:thiamine binding"/>
    <property type="evidence" value="ECO:0007669"/>
    <property type="project" value="UniProtKB-UniRule"/>
</dbReference>
<evidence type="ECO:0000256" key="4">
    <source>
        <dbReference type="ARBA" id="ARBA00022741"/>
    </source>
</evidence>
<feature type="compositionally biased region" description="Polar residues" evidence="8">
    <location>
        <begin position="138"/>
        <end position="150"/>
    </location>
</feature>
<comment type="caution">
    <text evidence="10">The sequence shown here is derived from an EMBL/GenBank/DDBJ whole genome shotgun (WGS) entry which is preliminary data.</text>
</comment>
<dbReference type="PIRSF" id="PIRSF031057">
    <property type="entry name" value="Thiamin_pyrophosphokinase"/>
    <property type="match status" value="1"/>
</dbReference>
<dbReference type="Gene3D" id="2.60.120.320">
    <property type="entry name" value="Thiamin pyrophosphokinase, thiamin-binding domain"/>
    <property type="match status" value="1"/>
</dbReference>
<organism evidence="10 11">
    <name type="scientific">Lunasporangiospora selenospora</name>
    <dbReference type="NCBI Taxonomy" id="979761"/>
    <lineage>
        <taxon>Eukaryota</taxon>
        <taxon>Fungi</taxon>
        <taxon>Fungi incertae sedis</taxon>
        <taxon>Mucoromycota</taxon>
        <taxon>Mortierellomycotina</taxon>
        <taxon>Mortierellomycetes</taxon>
        <taxon>Mortierellales</taxon>
        <taxon>Mortierellaceae</taxon>
        <taxon>Lunasporangiospora</taxon>
    </lineage>
</organism>
<keyword evidence="3 7" id="KW-0808">Transferase</keyword>
<comment type="catalytic activity">
    <reaction evidence="7">
        <text>thiamine + ATP = thiamine diphosphate + AMP + H(+)</text>
        <dbReference type="Rhea" id="RHEA:11576"/>
        <dbReference type="ChEBI" id="CHEBI:15378"/>
        <dbReference type="ChEBI" id="CHEBI:18385"/>
        <dbReference type="ChEBI" id="CHEBI:30616"/>
        <dbReference type="ChEBI" id="CHEBI:58937"/>
        <dbReference type="ChEBI" id="CHEBI:456215"/>
    </reaction>
</comment>
<keyword evidence="5 7" id="KW-0418">Kinase</keyword>
<dbReference type="CDD" id="cd07995">
    <property type="entry name" value="TPK"/>
    <property type="match status" value="1"/>
</dbReference>
<dbReference type="NCBIfam" id="TIGR01378">
    <property type="entry name" value="thi_PPkinase"/>
    <property type="match status" value="1"/>
</dbReference>
<dbReference type="GO" id="GO:0016301">
    <property type="term" value="F:kinase activity"/>
    <property type="evidence" value="ECO:0007669"/>
    <property type="project" value="UniProtKB-UniRule"/>
</dbReference>
<dbReference type="GO" id="GO:0004788">
    <property type="term" value="F:thiamine diphosphokinase activity"/>
    <property type="evidence" value="ECO:0007669"/>
    <property type="project" value="UniProtKB-UniRule"/>
</dbReference>
<keyword evidence="11" id="KW-1185">Reference proteome</keyword>
<dbReference type="Pfam" id="PF04263">
    <property type="entry name" value="TPK_catalytic"/>
    <property type="match status" value="1"/>
</dbReference>
<evidence type="ECO:0000256" key="2">
    <source>
        <dbReference type="ARBA" id="ARBA00006785"/>
    </source>
</evidence>
<feature type="domain" description="Thiamin pyrophosphokinase thiamin-binding" evidence="9">
    <location>
        <begin position="208"/>
        <end position="276"/>
    </location>
</feature>
<keyword evidence="6 7" id="KW-0067">ATP-binding</keyword>
<dbReference type="Pfam" id="PF04265">
    <property type="entry name" value="TPK_B1_binding"/>
    <property type="match status" value="1"/>
</dbReference>
<proteinExistence type="inferred from homology"/>
<dbReference type="GO" id="GO:0005524">
    <property type="term" value="F:ATP binding"/>
    <property type="evidence" value="ECO:0007669"/>
    <property type="project" value="UniProtKB-UniRule"/>
</dbReference>
<evidence type="ECO:0000256" key="6">
    <source>
        <dbReference type="ARBA" id="ARBA00022840"/>
    </source>
</evidence>
<evidence type="ECO:0000259" key="9">
    <source>
        <dbReference type="SMART" id="SM00983"/>
    </source>
</evidence>
<dbReference type="InterPro" id="IPR036759">
    <property type="entry name" value="TPK_catalytic_sf"/>
</dbReference>
<dbReference type="PANTHER" id="PTHR13622:SF8">
    <property type="entry name" value="THIAMIN PYROPHOSPHOKINASE 1"/>
    <property type="match status" value="1"/>
</dbReference>
<dbReference type="FunFam" id="2.60.120.320:FF:000001">
    <property type="entry name" value="Thiamine pyrophosphokinase"/>
    <property type="match status" value="1"/>
</dbReference>